<dbReference type="EMBL" id="NNAY01000245">
    <property type="protein sequence ID" value="OXU29738.1"/>
    <property type="molecule type" value="Genomic_DNA"/>
</dbReference>
<feature type="region of interest" description="Disordered" evidence="1">
    <location>
        <begin position="1213"/>
        <end position="1249"/>
    </location>
</feature>
<feature type="compositionally biased region" description="Basic and acidic residues" evidence="1">
    <location>
        <begin position="1078"/>
        <end position="1090"/>
    </location>
</feature>
<feature type="compositionally biased region" description="Acidic residues" evidence="1">
    <location>
        <begin position="1016"/>
        <end position="1031"/>
    </location>
</feature>
<feature type="compositionally biased region" description="Basic and acidic residues" evidence="1">
    <location>
        <begin position="1220"/>
        <end position="1237"/>
    </location>
</feature>
<name>A0A232FGZ9_9HYME</name>
<dbReference type="InterPro" id="IPR055264">
    <property type="entry name" value="BOD1/SHG1_dom"/>
</dbReference>
<feature type="compositionally biased region" description="Polar residues" evidence="1">
    <location>
        <begin position="1400"/>
        <end position="1418"/>
    </location>
</feature>
<feature type="compositionally biased region" description="Basic and acidic residues" evidence="1">
    <location>
        <begin position="187"/>
        <end position="203"/>
    </location>
</feature>
<keyword evidence="4" id="KW-1185">Reference proteome</keyword>
<feature type="compositionally biased region" description="Basic and acidic residues" evidence="1">
    <location>
        <begin position="882"/>
        <end position="908"/>
    </location>
</feature>
<feature type="compositionally biased region" description="Polar residues" evidence="1">
    <location>
        <begin position="214"/>
        <end position="227"/>
    </location>
</feature>
<feature type="compositionally biased region" description="Basic and acidic residues" evidence="1">
    <location>
        <begin position="594"/>
        <end position="620"/>
    </location>
</feature>
<evidence type="ECO:0000259" key="2">
    <source>
        <dbReference type="Pfam" id="PF05205"/>
    </source>
</evidence>
<dbReference type="PANTHER" id="PTHR31532:SF10">
    <property type="entry name" value="BIORIENTATION OF CHROMOSOMES IN CELL DIVISION PROTEIN 1-LIKE 1"/>
    <property type="match status" value="1"/>
</dbReference>
<evidence type="ECO:0000313" key="4">
    <source>
        <dbReference type="Proteomes" id="UP000215335"/>
    </source>
</evidence>
<dbReference type="PANTHER" id="PTHR31532">
    <property type="entry name" value="BIORIENTATION OF CHROMOSOMES IN CELL DIVISION 1 FAMILY MEMBER"/>
    <property type="match status" value="1"/>
</dbReference>
<dbReference type="GO" id="GO:0048188">
    <property type="term" value="C:Set1C/COMPASS complex"/>
    <property type="evidence" value="ECO:0007669"/>
    <property type="project" value="TreeGrafter"/>
</dbReference>
<feature type="compositionally biased region" description="Low complexity" evidence="1">
    <location>
        <begin position="1451"/>
        <end position="1476"/>
    </location>
</feature>
<dbReference type="Proteomes" id="UP000215335">
    <property type="component" value="Unassembled WGS sequence"/>
</dbReference>
<feature type="compositionally biased region" description="Basic and acidic residues" evidence="1">
    <location>
        <begin position="419"/>
        <end position="511"/>
    </location>
</feature>
<reference evidence="3 4" key="1">
    <citation type="journal article" date="2017" name="Curr. Biol.">
        <title>The Evolution of Venom by Co-option of Single-Copy Genes.</title>
        <authorList>
            <person name="Martinson E.O."/>
            <person name="Mrinalini"/>
            <person name="Kelkar Y.D."/>
            <person name="Chang C.H."/>
            <person name="Werren J.H."/>
        </authorList>
    </citation>
    <scope>NUCLEOTIDE SEQUENCE [LARGE SCALE GENOMIC DNA]</scope>
    <source>
        <strain evidence="3 4">Alberta</strain>
        <tissue evidence="3">Whole body</tissue>
    </source>
</reference>
<comment type="caution">
    <text evidence="3">The sequence shown here is derived from an EMBL/GenBank/DDBJ whole genome shotgun (WGS) entry which is preliminary data.</text>
</comment>
<feature type="compositionally biased region" description="Low complexity" evidence="1">
    <location>
        <begin position="621"/>
        <end position="635"/>
    </location>
</feature>
<feature type="region of interest" description="Disordered" evidence="1">
    <location>
        <begin position="952"/>
        <end position="1090"/>
    </location>
</feature>
<evidence type="ECO:0000256" key="1">
    <source>
        <dbReference type="SAM" id="MobiDB-lite"/>
    </source>
</evidence>
<feature type="compositionally biased region" description="Basic and acidic residues" evidence="1">
    <location>
        <begin position="534"/>
        <end position="586"/>
    </location>
</feature>
<dbReference type="STRING" id="543379.A0A232FGZ9"/>
<gene>
    <name evidence="3" type="ORF">TSAR_012323</name>
</gene>
<feature type="domain" description="BOD1/SHG1" evidence="2">
    <location>
        <begin position="20"/>
        <end position="115"/>
    </location>
</feature>
<feature type="compositionally biased region" description="Basic residues" evidence="1">
    <location>
        <begin position="1437"/>
        <end position="1447"/>
    </location>
</feature>
<dbReference type="GO" id="GO:0031297">
    <property type="term" value="P:replication fork processing"/>
    <property type="evidence" value="ECO:0007669"/>
    <property type="project" value="TreeGrafter"/>
</dbReference>
<feature type="compositionally biased region" description="Basic and acidic residues" evidence="1">
    <location>
        <begin position="325"/>
        <end position="361"/>
    </location>
</feature>
<proteinExistence type="predicted"/>
<feature type="compositionally biased region" description="Basic and acidic residues" evidence="1">
    <location>
        <begin position="973"/>
        <end position="1000"/>
    </location>
</feature>
<feature type="compositionally biased region" description="Basic and acidic residues" evidence="1">
    <location>
        <begin position="864"/>
        <end position="873"/>
    </location>
</feature>
<dbReference type="Pfam" id="PF05205">
    <property type="entry name" value="COMPASS-Shg1"/>
    <property type="match status" value="1"/>
</dbReference>
<feature type="compositionally biased region" description="Polar residues" evidence="1">
    <location>
        <begin position="251"/>
        <end position="270"/>
    </location>
</feature>
<feature type="region of interest" description="Disordered" evidence="1">
    <location>
        <begin position="1392"/>
        <end position="1476"/>
    </location>
</feature>
<evidence type="ECO:0000313" key="3">
    <source>
        <dbReference type="EMBL" id="OXU29738.1"/>
    </source>
</evidence>
<sequence length="1552" mass="176252">MELGLNNSLLAGDQRLVDHIVGEVKSQGIFDQFRKECLADVDTKPAYQNLRTRVESSVNSFLNKQTWKTDLNKNQLRETLRKHIHEAPYLEVGVERIVDQVVHPKVYSVFMPQVEDVVYKFLGIERPKSQRNGTCDLKDLLPKDLDPVSPESDRNSLKDISLESMDENIAETFNGEEQEKSVNTNCQEKEQDAEEALKEKEADYTENGDDLEIPTSSPVKAVLNSSFKSDETNKTEEEEEESPVFEPIDSGNLNESNMSNDSHLSGISELTSHRSRSPDFMTEFSRDNFDNSNQDSQLSKVSSNSRLSIVTDFGSSNHASTPAPESKEDSKYTKDNFKDVRELDSSKDKFNFEVIKSKESSKSISSKESSRDASEYKDSKSKEEIKSRNSKDKQDSRTNKDKDQNSRRGHSRKQYSTSKSKDKNEPDSQEIRENSEKIKESKVKESEKKDESSKEVKDLKDLYKEKIRELREKKELSEKEKLGKDKDSSKGSKESREKKDFSSSREKDDYKKGHKSSSSSSSRSSSYHNSKSSKSSESKESRDKNSNKRDDRHHSNGKSESRSNSRSKRDSRSESKSDSRSSDRSVKDKKRRDEKKSKPTDDHSSLRKNYNDRRSTDRDGSNGSSSKYSHKSPYGANNSSGKLGPTTNVTKDNSRDHHSSGETTDNIHDSLEMMFANDGKNSANHNSNNPPKRVDPGTAEICLPLKKRPLLNDDSSSEESKPEAKKLKVADKKTTKRKIEKDIFKIDTDVASVPDEERVQIIEVPDEDYENPYSDEEPILSLEETTKIILDDVPVRPMQSKLSEMEQSIRQSLNEMMGEHKLKESEDTIASTKLTPVIDSSTLLETLTDDSNNDSEDLAIAENSQEKAEDKKNGSLNVNADEVQKDVNIEQNEEKDTDMQNNEKIKENVQVDVKMSDYKVEEKEQFDQSHETNVKQVKSDIQTNKIQFDQESTENAVVLNDDKEENTADVNMTDDKEKEREEPKDVDVKQSTIQEEKVSDEVAETSIISKPSIENVDQDEDSTDDTTDEFNEDHKLVIDEEFDEKESNNDNEINVSSENESTNEMLTKSRKNYESNIESDKFEESKDDDKCQEFDVRKIKEVELQETLTDKSSDDESMDDDDIKIIKIKEVDTSEKPVEYTEDVQKNIKDRLIDELGKLNEDESYMEKAIDNEVLETPDEEKIIPESLAQVECIEVDKDNDFEKFDEHAQIIQVNETEQDNAKVNDAVPKDENNELSHDEDDDDDDEDKSNELIIICEEKEEAEQELTLIFNEDSNNKIKASTSSSRIKVDNNIDTILEKEEVQESRDTMQDEKIDQPTTSKGVFSRSAVVVSPFEEDCLYLESQQSNQKYLKFKKFLEKLEADPNRSLEDMIESYGGVVVSAMSMAAPSAPSILKRKPSTSPVSDIVATNTTNNNIEGSVKDNSTDEVGDDAVSSMKKRKVGRTKKTSISSSTSSSTSTTSPLSQQQPLQQPQQQPQLAIVNGENFVMPLSPDSDVSANSDKNAANVFKDERSHRSGHSRSSQQRYSSDDLYKPRPLFSSTSRRNRRFNQA</sequence>
<feature type="region of interest" description="Disordered" evidence="1">
    <location>
        <begin position="173"/>
        <end position="734"/>
    </location>
</feature>
<feature type="region of interest" description="Disordered" evidence="1">
    <location>
        <begin position="138"/>
        <end position="159"/>
    </location>
</feature>
<feature type="compositionally biased region" description="Acidic residues" evidence="1">
    <location>
        <begin position="847"/>
        <end position="859"/>
    </location>
</feature>
<feature type="compositionally biased region" description="Acidic residues" evidence="1">
    <location>
        <begin position="1238"/>
        <end position="1249"/>
    </location>
</feature>
<feature type="region of interest" description="Disordered" evidence="1">
    <location>
        <begin position="845"/>
        <end position="908"/>
    </location>
</feature>
<accession>A0A232FGZ9</accession>
<feature type="compositionally biased region" description="Basic and acidic residues" evidence="1">
    <location>
        <begin position="368"/>
        <end position="406"/>
    </location>
</feature>
<feature type="region of interest" description="Disordered" evidence="1">
    <location>
        <begin position="1488"/>
        <end position="1552"/>
    </location>
</feature>
<dbReference type="OrthoDB" id="7605699at2759"/>
<feature type="compositionally biased region" description="Basic and acidic residues" evidence="1">
    <location>
        <begin position="652"/>
        <end position="671"/>
    </location>
</feature>
<protein>
    <recommendedName>
        <fullName evidence="2">BOD1/SHG1 domain-containing protein</fullName>
    </recommendedName>
</protein>
<feature type="compositionally biased region" description="Polar residues" evidence="1">
    <location>
        <begin position="1050"/>
        <end position="1066"/>
    </location>
</feature>
<feature type="compositionally biased region" description="Polar residues" evidence="1">
    <location>
        <begin position="1495"/>
        <end position="1504"/>
    </location>
</feature>
<feature type="compositionally biased region" description="Basic and acidic residues" evidence="1">
    <location>
        <begin position="718"/>
        <end position="734"/>
    </location>
</feature>
<organism evidence="3 4">
    <name type="scientific">Trichomalopsis sarcophagae</name>
    <dbReference type="NCBI Taxonomy" id="543379"/>
    <lineage>
        <taxon>Eukaryota</taxon>
        <taxon>Metazoa</taxon>
        <taxon>Ecdysozoa</taxon>
        <taxon>Arthropoda</taxon>
        <taxon>Hexapoda</taxon>
        <taxon>Insecta</taxon>
        <taxon>Pterygota</taxon>
        <taxon>Neoptera</taxon>
        <taxon>Endopterygota</taxon>
        <taxon>Hymenoptera</taxon>
        <taxon>Apocrita</taxon>
        <taxon>Proctotrupomorpha</taxon>
        <taxon>Chalcidoidea</taxon>
        <taxon>Pteromalidae</taxon>
        <taxon>Pteromalinae</taxon>
        <taxon>Trichomalopsis</taxon>
    </lineage>
</organism>
<feature type="compositionally biased region" description="Low complexity" evidence="1">
    <location>
        <begin position="516"/>
        <end position="533"/>
    </location>
</feature>
<feature type="compositionally biased region" description="Polar residues" evidence="1">
    <location>
        <begin position="679"/>
        <end position="690"/>
    </location>
</feature>
<feature type="compositionally biased region" description="Polar residues" evidence="1">
    <location>
        <begin position="290"/>
        <end position="320"/>
    </location>
</feature>
<feature type="compositionally biased region" description="Polar residues" evidence="1">
    <location>
        <begin position="636"/>
        <end position="651"/>
    </location>
</feature>